<sequence length="173" mass="18842">MVRAVCRHWGEQALMRSRSLAEYARSVYLTDGYKKDENGAEYYYKSFCYKDFKYSEHKEKSAPPAFPPPDTLPTTLTFATRSQPSATATPRRLSTAESVAPSATSTSSATAAPATPLRSRRARATPRPPRADSARTSTSPLTASLARPLVSACFPSWPVFVASACAAWTVALQ</sequence>
<comment type="caution">
    <text evidence="2">The sequence shown here is derived from an EMBL/GenBank/DDBJ whole genome shotgun (WGS) entry which is preliminary data.</text>
</comment>
<evidence type="ECO:0000313" key="2">
    <source>
        <dbReference type="EMBL" id="PRQ73397.1"/>
    </source>
</evidence>
<reference evidence="2 3" key="1">
    <citation type="journal article" date="2018" name="Elife">
        <title>Functional genomics of lipid metabolism in the oleaginous yeast Rhodosporidium toruloides.</title>
        <authorList>
            <person name="Coradetti S.T."/>
            <person name="Pinel D."/>
            <person name="Geiselman G."/>
            <person name="Ito M."/>
            <person name="Mondo S."/>
            <person name="Reilly M.C."/>
            <person name="Cheng Y.F."/>
            <person name="Bauer S."/>
            <person name="Grigoriev I."/>
            <person name="Gladden J.M."/>
            <person name="Simmons B.A."/>
            <person name="Brem R."/>
            <person name="Arkin A.P."/>
            <person name="Skerker J.M."/>
        </authorList>
    </citation>
    <scope>NUCLEOTIDE SEQUENCE [LARGE SCALE GENOMIC DNA]</scope>
    <source>
        <strain evidence="2 3">NBRC 0880</strain>
    </source>
</reference>
<protein>
    <submittedName>
        <fullName evidence="2">Uncharacterized protein</fullName>
    </submittedName>
</protein>
<accession>A0A2T0A5V7</accession>
<evidence type="ECO:0000256" key="1">
    <source>
        <dbReference type="SAM" id="MobiDB-lite"/>
    </source>
</evidence>
<dbReference type="OrthoDB" id="2523735at2759"/>
<gene>
    <name evidence="2" type="ORF">AAT19DRAFT_16150</name>
</gene>
<dbReference type="EMBL" id="LCTV02000008">
    <property type="protein sequence ID" value="PRQ73397.1"/>
    <property type="molecule type" value="Genomic_DNA"/>
</dbReference>
<feature type="compositionally biased region" description="Low complexity" evidence="1">
    <location>
        <begin position="95"/>
        <end position="117"/>
    </location>
</feature>
<evidence type="ECO:0000313" key="3">
    <source>
        <dbReference type="Proteomes" id="UP000239560"/>
    </source>
</evidence>
<proteinExistence type="predicted"/>
<dbReference type="AlphaFoldDB" id="A0A2T0A5V7"/>
<organism evidence="2 3">
    <name type="scientific">Rhodotorula toruloides</name>
    <name type="common">Yeast</name>
    <name type="synonym">Rhodosporidium toruloides</name>
    <dbReference type="NCBI Taxonomy" id="5286"/>
    <lineage>
        <taxon>Eukaryota</taxon>
        <taxon>Fungi</taxon>
        <taxon>Dikarya</taxon>
        <taxon>Basidiomycota</taxon>
        <taxon>Pucciniomycotina</taxon>
        <taxon>Microbotryomycetes</taxon>
        <taxon>Sporidiobolales</taxon>
        <taxon>Sporidiobolaceae</taxon>
        <taxon>Rhodotorula</taxon>
    </lineage>
</organism>
<feature type="region of interest" description="Disordered" evidence="1">
    <location>
        <begin position="81"/>
        <end position="140"/>
    </location>
</feature>
<name>A0A2T0A5V7_RHOTO</name>
<dbReference type="Proteomes" id="UP000239560">
    <property type="component" value="Unassembled WGS sequence"/>
</dbReference>